<protein>
    <submittedName>
        <fullName evidence="1">Uncharacterized protein</fullName>
    </submittedName>
</protein>
<keyword evidence="2" id="KW-1185">Reference proteome</keyword>
<sequence>MVRRTCSSPCLLRRLQGGSAWSFIHHGNAEYSQPLVGLTQSGFFTKWSFLSPCNFVVVYLKEFTPDFLHTKEDAKPGIKVAATETEALASKAKLLLPRPPMGALESKQKDIHSRVYIAKLERRIQSQR</sequence>
<proteinExistence type="predicted"/>
<name>A0ABP1BL22_9BRYO</name>
<organism evidence="1 2">
    <name type="scientific">Sphagnum jensenii</name>
    <dbReference type="NCBI Taxonomy" id="128206"/>
    <lineage>
        <taxon>Eukaryota</taxon>
        <taxon>Viridiplantae</taxon>
        <taxon>Streptophyta</taxon>
        <taxon>Embryophyta</taxon>
        <taxon>Bryophyta</taxon>
        <taxon>Sphagnophytina</taxon>
        <taxon>Sphagnopsida</taxon>
        <taxon>Sphagnales</taxon>
        <taxon>Sphagnaceae</taxon>
        <taxon>Sphagnum</taxon>
    </lineage>
</organism>
<evidence type="ECO:0000313" key="1">
    <source>
        <dbReference type="EMBL" id="CAK9876303.1"/>
    </source>
</evidence>
<accession>A0ABP1BL22</accession>
<reference evidence="1" key="1">
    <citation type="submission" date="2024-03" db="EMBL/GenBank/DDBJ databases">
        <authorList>
            <consortium name="ELIXIR-Norway"/>
            <consortium name="Elixir Norway"/>
        </authorList>
    </citation>
    <scope>NUCLEOTIDE SEQUENCE</scope>
</reference>
<evidence type="ECO:0000313" key="2">
    <source>
        <dbReference type="Proteomes" id="UP001497522"/>
    </source>
</evidence>
<dbReference type="EMBL" id="OZ023706">
    <property type="protein sequence ID" value="CAK9876303.1"/>
    <property type="molecule type" value="Genomic_DNA"/>
</dbReference>
<dbReference type="Proteomes" id="UP001497522">
    <property type="component" value="Chromosome 5"/>
</dbReference>
<gene>
    <name evidence="1" type="ORF">CSSPJE1EN2_LOCUS18525</name>
</gene>